<dbReference type="AlphaFoldDB" id="A0A9E7GRK9"/>
<dbReference type="GO" id="GO:0016301">
    <property type="term" value="F:kinase activity"/>
    <property type="evidence" value="ECO:0007669"/>
    <property type="project" value="UniProtKB-KW"/>
</dbReference>
<sequence length="111" mass="12926">MVQRGLVEAIMDLLITNGKVFLQSDIETVTTRMKHLFITYGKGKLVVDGDERDWMENPFGVRTDWEQHVIERGAPMWSILEIVAATCYQLKLSVVFKYGRLRRLKNQRVVK</sequence>
<dbReference type="GO" id="GO:0008176">
    <property type="term" value="F:tRNA (guanine(46)-N7)-methyltransferase activity"/>
    <property type="evidence" value="ECO:0007669"/>
    <property type="project" value="UniProtKB-EC"/>
</dbReference>
<evidence type="ECO:0000256" key="5">
    <source>
        <dbReference type="ARBA" id="ARBA00022691"/>
    </source>
</evidence>
<organism evidence="7 8">
    <name type="scientific">Musa troglodytarum</name>
    <name type="common">fe'i banana</name>
    <dbReference type="NCBI Taxonomy" id="320322"/>
    <lineage>
        <taxon>Eukaryota</taxon>
        <taxon>Viridiplantae</taxon>
        <taxon>Streptophyta</taxon>
        <taxon>Embryophyta</taxon>
        <taxon>Tracheophyta</taxon>
        <taxon>Spermatophyta</taxon>
        <taxon>Magnoliopsida</taxon>
        <taxon>Liliopsida</taxon>
        <taxon>Zingiberales</taxon>
        <taxon>Musaceae</taxon>
        <taxon>Musa</taxon>
    </lineage>
</organism>
<name>A0A9E7GRK9_9LILI</name>
<keyword evidence="5" id="KW-0949">S-adenosyl-L-methionine</keyword>
<evidence type="ECO:0000256" key="1">
    <source>
        <dbReference type="ARBA" id="ARBA00000142"/>
    </source>
</evidence>
<evidence type="ECO:0000256" key="2">
    <source>
        <dbReference type="ARBA" id="ARBA00011977"/>
    </source>
</evidence>
<keyword evidence="8" id="KW-1185">Reference proteome</keyword>
<keyword evidence="6" id="KW-0819">tRNA processing</keyword>
<proteinExistence type="predicted"/>
<dbReference type="Proteomes" id="UP001055439">
    <property type="component" value="Chromosome 7"/>
</dbReference>
<dbReference type="PROSITE" id="PS51625">
    <property type="entry name" value="SAM_MT_TRMB"/>
    <property type="match status" value="1"/>
</dbReference>
<protein>
    <recommendedName>
        <fullName evidence="2">tRNA (guanine(46)-N(7))-methyltransferase</fullName>
        <ecNumber evidence="2">2.1.1.33</ecNumber>
    </recommendedName>
</protein>
<dbReference type="EC" id="2.1.1.33" evidence="2"/>
<keyword evidence="4" id="KW-0808">Transferase</keyword>
<dbReference type="OrthoDB" id="47276at2759"/>
<keyword evidence="7" id="KW-0418">Kinase</keyword>
<evidence type="ECO:0000313" key="7">
    <source>
        <dbReference type="EMBL" id="URE16887.1"/>
    </source>
</evidence>
<dbReference type="EMBL" id="CP097509">
    <property type="protein sequence ID" value="URE16887.1"/>
    <property type="molecule type" value="Genomic_DNA"/>
</dbReference>
<evidence type="ECO:0000256" key="6">
    <source>
        <dbReference type="ARBA" id="ARBA00022694"/>
    </source>
</evidence>
<dbReference type="Gene3D" id="3.40.50.150">
    <property type="entry name" value="Vaccinia Virus protein VP39"/>
    <property type="match status" value="1"/>
</dbReference>
<evidence type="ECO:0000313" key="8">
    <source>
        <dbReference type="Proteomes" id="UP001055439"/>
    </source>
</evidence>
<evidence type="ECO:0000256" key="3">
    <source>
        <dbReference type="ARBA" id="ARBA00022603"/>
    </source>
</evidence>
<reference evidence="7" key="1">
    <citation type="submission" date="2022-05" db="EMBL/GenBank/DDBJ databases">
        <title>The Musa troglodytarum L. genome provides insights into the mechanism of non-climacteric behaviour and enrichment of carotenoids.</title>
        <authorList>
            <person name="Wang J."/>
        </authorList>
    </citation>
    <scope>NUCLEOTIDE SEQUENCE</scope>
    <source>
        <tissue evidence="7">Leaf</tissue>
    </source>
</reference>
<dbReference type="InterPro" id="IPR003358">
    <property type="entry name" value="tRNA_(Gua-N-7)_MeTrfase_Trmb"/>
</dbReference>
<evidence type="ECO:0000256" key="4">
    <source>
        <dbReference type="ARBA" id="ARBA00022679"/>
    </source>
</evidence>
<dbReference type="InterPro" id="IPR029063">
    <property type="entry name" value="SAM-dependent_MTases_sf"/>
</dbReference>
<gene>
    <name evidence="7" type="ORF">MUK42_07023</name>
</gene>
<keyword evidence="3" id="KW-0489">Methyltransferase</keyword>
<accession>A0A9E7GRK9</accession>
<comment type="catalytic activity">
    <reaction evidence="1">
        <text>guanosine(46) in tRNA + S-adenosyl-L-methionine = N(7)-methylguanosine(46) in tRNA + S-adenosyl-L-homocysteine</text>
        <dbReference type="Rhea" id="RHEA:42708"/>
        <dbReference type="Rhea" id="RHEA-COMP:10188"/>
        <dbReference type="Rhea" id="RHEA-COMP:10189"/>
        <dbReference type="ChEBI" id="CHEBI:57856"/>
        <dbReference type="ChEBI" id="CHEBI:59789"/>
        <dbReference type="ChEBI" id="CHEBI:74269"/>
        <dbReference type="ChEBI" id="CHEBI:74480"/>
        <dbReference type="EC" id="2.1.1.33"/>
    </reaction>
</comment>